<name>A0A6A6C1M8_ZASCE</name>
<feature type="region of interest" description="Disordered" evidence="1">
    <location>
        <begin position="161"/>
        <end position="206"/>
    </location>
</feature>
<feature type="compositionally biased region" description="Basic and acidic residues" evidence="1">
    <location>
        <begin position="78"/>
        <end position="91"/>
    </location>
</feature>
<sequence length="231" mass="24550">MFRGGGFVVPREATAERSAAQRGKVQRRAGRKTRQVRAGRKQRTTVIGTVGDGAFGTAARSRVSDAGWAEGGRCSRGHVQDEEQQQQKEEEVVNNELAGQRPLLGGSSPAASSSGGGGRQTGSGEGQHAARPESFTQQNGGGDGWWMVIMGSVLGKGSKQATAEDANGWTPSIGTATAREQGWPARAARRAGSVRESFSLTPPPARRETIARRRRQCGWCHKGSGDDKYMS</sequence>
<gene>
    <name evidence="2" type="ORF">M409DRAFT_59795</name>
</gene>
<dbReference type="RefSeq" id="XP_033661662.1">
    <property type="nucleotide sequence ID" value="XM_033814304.1"/>
</dbReference>
<dbReference type="AlphaFoldDB" id="A0A6A6C1M8"/>
<evidence type="ECO:0000313" key="2">
    <source>
        <dbReference type="EMBL" id="KAF2160773.1"/>
    </source>
</evidence>
<evidence type="ECO:0000256" key="1">
    <source>
        <dbReference type="SAM" id="MobiDB-lite"/>
    </source>
</evidence>
<protein>
    <submittedName>
        <fullName evidence="2">Uncharacterized protein</fullName>
    </submittedName>
</protein>
<feature type="region of interest" description="Disordered" evidence="1">
    <location>
        <begin position="1"/>
        <end position="143"/>
    </location>
</feature>
<dbReference type="EMBL" id="ML993624">
    <property type="protein sequence ID" value="KAF2160773.1"/>
    <property type="molecule type" value="Genomic_DNA"/>
</dbReference>
<feature type="compositionally biased region" description="Gly residues" evidence="1">
    <location>
        <begin position="114"/>
        <end position="125"/>
    </location>
</feature>
<accession>A0A6A6C1M8</accession>
<keyword evidence="3" id="KW-1185">Reference proteome</keyword>
<organism evidence="2 3">
    <name type="scientific">Zasmidium cellare ATCC 36951</name>
    <dbReference type="NCBI Taxonomy" id="1080233"/>
    <lineage>
        <taxon>Eukaryota</taxon>
        <taxon>Fungi</taxon>
        <taxon>Dikarya</taxon>
        <taxon>Ascomycota</taxon>
        <taxon>Pezizomycotina</taxon>
        <taxon>Dothideomycetes</taxon>
        <taxon>Dothideomycetidae</taxon>
        <taxon>Mycosphaerellales</taxon>
        <taxon>Mycosphaerellaceae</taxon>
        <taxon>Zasmidium</taxon>
    </lineage>
</organism>
<feature type="compositionally biased region" description="Basic residues" evidence="1">
    <location>
        <begin position="24"/>
        <end position="43"/>
    </location>
</feature>
<evidence type="ECO:0000313" key="3">
    <source>
        <dbReference type="Proteomes" id="UP000799537"/>
    </source>
</evidence>
<dbReference type="GeneID" id="54567576"/>
<dbReference type="Proteomes" id="UP000799537">
    <property type="component" value="Unassembled WGS sequence"/>
</dbReference>
<reference evidence="2" key="1">
    <citation type="journal article" date="2020" name="Stud. Mycol.">
        <title>101 Dothideomycetes genomes: a test case for predicting lifestyles and emergence of pathogens.</title>
        <authorList>
            <person name="Haridas S."/>
            <person name="Albert R."/>
            <person name="Binder M."/>
            <person name="Bloem J."/>
            <person name="Labutti K."/>
            <person name="Salamov A."/>
            <person name="Andreopoulos B."/>
            <person name="Baker S."/>
            <person name="Barry K."/>
            <person name="Bills G."/>
            <person name="Bluhm B."/>
            <person name="Cannon C."/>
            <person name="Castanera R."/>
            <person name="Culley D."/>
            <person name="Daum C."/>
            <person name="Ezra D."/>
            <person name="Gonzalez J."/>
            <person name="Henrissat B."/>
            <person name="Kuo A."/>
            <person name="Liang C."/>
            <person name="Lipzen A."/>
            <person name="Lutzoni F."/>
            <person name="Magnuson J."/>
            <person name="Mondo S."/>
            <person name="Nolan M."/>
            <person name="Ohm R."/>
            <person name="Pangilinan J."/>
            <person name="Park H.-J."/>
            <person name="Ramirez L."/>
            <person name="Alfaro M."/>
            <person name="Sun H."/>
            <person name="Tritt A."/>
            <person name="Yoshinaga Y."/>
            <person name="Zwiers L.-H."/>
            <person name="Turgeon B."/>
            <person name="Goodwin S."/>
            <person name="Spatafora J."/>
            <person name="Crous P."/>
            <person name="Grigoriev I."/>
        </authorList>
    </citation>
    <scope>NUCLEOTIDE SEQUENCE</scope>
    <source>
        <strain evidence="2">ATCC 36951</strain>
    </source>
</reference>
<proteinExistence type="predicted"/>